<proteinExistence type="predicted"/>
<dbReference type="Proteomes" id="UP001597419">
    <property type="component" value="Unassembled WGS sequence"/>
</dbReference>
<sequence length="301" mass="32819">MDFETVADALYAGEPAGFVTARNAAAREAKAAGDAALAERIRALRKPTLAASVVNRLARAGSTALAELAELGPALRDAHAKLAGAELRALTQRRHELIRQVMRAEVPRLSEPVAREVEATLEAVAADPETAGLALAGRLTSMVTQSGGEQWLTFAAAPANIKTKRKPEKEAKKPPKEPAKTGPKPAKKVTSLEPARRRREQEKAERERREAAERAKREREERDRLRRVAQTLARERDQARRELVRAERVAEQASTRAEELRTRLADAETRAAQAGDDLDAARAAFDGAEEAARKAKEAAEN</sequence>
<dbReference type="EMBL" id="JBHUKU010000014">
    <property type="protein sequence ID" value="MFD2461757.1"/>
    <property type="molecule type" value="Genomic_DNA"/>
</dbReference>
<comment type="caution">
    <text evidence="2">The sequence shown here is derived from an EMBL/GenBank/DDBJ whole genome shotgun (WGS) entry which is preliminary data.</text>
</comment>
<evidence type="ECO:0000313" key="3">
    <source>
        <dbReference type="Proteomes" id="UP001597419"/>
    </source>
</evidence>
<evidence type="ECO:0008006" key="4">
    <source>
        <dbReference type="Google" id="ProtNLM"/>
    </source>
</evidence>
<accession>A0ABW5GLK1</accession>
<protein>
    <recommendedName>
        <fullName evidence="4">TolA protein</fullName>
    </recommendedName>
</protein>
<organism evidence="2 3">
    <name type="scientific">Amycolatopsis samaneae</name>
    <dbReference type="NCBI Taxonomy" id="664691"/>
    <lineage>
        <taxon>Bacteria</taxon>
        <taxon>Bacillati</taxon>
        <taxon>Actinomycetota</taxon>
        <taxon>Actinomycetes</taxon>
        <taxon>Pseudonocardiales</taxon>
        <taxon>Pseudonocardiaceae</taxon>
        <taxon>Amycolatopsis</taxon>
    </lineage>
</organism>
<evidence type="ECO:0000256" key="1">
    <source>
        <dbReference type="SAM" id="MobiDB-lite"/>
    </source>
</evidence>
<feature type="region of interest" description="Disordered" evidence="1">
    <location>
        <begin position="155"/>
        <end position="275"/>
    </location>
</feature>
<evidence type="ECO:0000313" key="2">
    <source>
        <dbReference type="EMBL" id="MFD2461757.1"/>
    </source>
</evidence>
<reference evidence="3" key="1">
    <citation type="journal article" date="2019" name="Int. J. Syst. Evol. Microbiol.">
        <title>The Global Catalogue of Microorganisms (GCM) 10K type strain sequencing project: providing services to taxonomists for standard genome sequencing and annotation.</title>
        <authorList>
            <consortium name="The Broad Institute Genomics Platform"/>
            <consortium name="The Broad Institute Genome Sequencing Center for Infectious Disease"/>
            <person name="Wu L."/>
            <person name="Ma J."/>
        </authorList>
    </citation>
    <scope>NUCLEOTIDE SEQUENCE [LARGE SCALE GENOMIC DNA]</scope>
    <source>
        <strain evidence="3">CGMCC 4.7643</strain>
    </source>
</reference>
<feature type="compositionally biased region" description="Basic and acidic residues" evidence="1">
    <location>
        <begin position="233"/>
        <end position="269"/>
    </location>
</feature>
<feature type="compositionally biased region" description="Basic and acidic residues" evidence="1">
    <location>
        <begin position="199"/>
        <end position="226"/>
    </location>
</feature>
<name>A0ABW5GLK1_9PSEU</name>
<dbReference type="RefSeq" id="WP_345390575.1">
    <property type="nucleotide sequence ID" value="NZ_BAABHG010000004.1"/>
</dbReference>
<feature type="compositionally biased region" description="Basic and acidic residues" evidence="1">
    <location>
        <begin position="167"/>
        <end position="179"/>
    </location>
</feature>
<gene>
    <name evidence="2" type="ORF">ACFSYJ_24330</name>
</gene>
<keyword evidence="3" id="KW-1185">Reference proteome</keyword>